<protein>
    <recommendedName>
        <fullName evidence="1">Methyltransferase type 11 domain-containing protein</fullName>
    </recommendedName>
</protein>
<dbReference type="AlphaFoldDB" id="A0A1G2KC12"/>
<accession>A0A1G2KC12</accession>
<dbReference type="InterPro" id="IPR029063">
    <property type="entry name" value="SAM-dependent_MTases_sf"/>
</dbReference>
<reference evidence="2 3" key="1">
    <citation type="journal article" date="2016" name="Nat. Commun.">
        <title>Thousands of microbial genomes shed light on interconnected biogeochemical processes in an aquifer system.</title>
        <authorList>
            <person name="Anantharaman K."/>
            <person name="Brown C.T."/>
            <person name="Hug L.A."/>
            <person name="Sharon I."/>
            <person name="Castelle C.J."/>
            <person name="Probst A.J."/>
            <person name="Thomas B.C."/>
            <person name="Singh A."/>
            <person name="Wilkins M.J."/>
            <person name="Karaoz U."/>
            <person name="Brodie E.L."/>
            <person name="Williams K.H."/>
            <person name="Hubbard S.S."/>
            <person name="Banfield J.F."/>
        </authorList>
    </citation>
    <scope>NUCLEOTIDE SEQUENCE [LARGE SCALE GENOMIC DNA]</scope>
</reference>
<dbReference type="SUPFAM" id="SSF53335">
    <property type="entry name" value="S-adenosyl-L-methionine-dependent methyltransferases"/>
    <property type="match status" value="1"/>
</dbReference>
<dbReference type="Proteomes" id="UP000178574">
    <property type="component" value="Unassembled WGS sequence"/>
</dbReference>
<proteinExistence type="predicted"/>
<comment type="caution">
    <text evidence="2">The sequence shown here is derived from an EMBL/GenBank/DDBJ whole genome shotgun (WGS) entry which is preliminary data.</text>
</comment>
<dbReference type="PANTHER" id="PTHR43861">
    <property type="entry name" value="TRANS-ACONITATE 2-METHYLTRANSFERASE-RELATED"/>
    <property type="match status" value="1"/>
</dbReference>
<sequence length="257" mass="30477">MPEYEPLYYEYASRGENWTSFPRREVVKFVKNRYPHRVSILDVGCGTAEILSHVSQAAYYRGVERSEYAIREAEKRWFADPRDIKFLKAEMPLLPFRDKEFDIVFFLFSLEHVHDPKGFLRESLRLLKTGGFLIILAPNLEFPLAWPAALRHSSRASRVCFYFIRLWDYAVRFFGVYSFRIVRKNFTDATGKYERKDDDLRVLVSSWETIRFLEKNGAILEEFWEESNHSALRRALRYAPTLRWYGMPLAAAFRKVA</sequence>
<evidence type="ECO:0000259" key="1">
    <source>
        <dbReference type="Pfam" id="PF08241"/>
    </source>
</evidence>
<gene>
    <name evidence="2" type="ORF">A2847_02760</name>
</gene>
<dbReference type="GO" id="GO:0008757">
    <property type="term" value="F:S-adenosylmethionine-dependent methyltransferase activity"/>
    <property type="evidence" value="ECO:0007669"/>
    <property type="project" value="InterPro"/>
</dbReference>
<dbReference type="InterPro" id="IPR013216">
    <property type="entry name" value="Methyltransf_11"/>
</dbReference>
<evidence type="ECO:0000313" key="3">
    <source>
        <dbReference type="Proteomes" id="UP000178574"/>
    </source>
</evidence>
<feature type="domain" description="Methyltransferase type 11" evidence="1">
    <location>
        <begin position="41"/>
        <end position="135"/>
    </location>
</feature>
<organism evidence="2 3">
    <name type="scientific">Candidatus Sungbacteria bacterium RIFCSPHIGHO2_01_FULL_50_25</name>
    <dbReference type="NCBI Taxonomy" id="1802265"/>
    <lineage>
        <taxon>Bacteria</taxon>
        <taxon>Candidatus Sungiibacteriota</taxon>
    </lineage>
</organism>
<evidence type="ECO:0000313" key="2">
    <source>
        <dbReference type="EMBL" id="OGZ97014.1"/>
    </source>
</evidence>
<dbReference type="Gene3D" id="3.40.50.150">
    <property type="entry name" value="Vaccinia Virus protein VP39"/>
    <property type="match status" value="1"/>
</dbReference>
<dbReference type="CDD" id="cd02440">
    <property type="entry name" value="AdoMet_MTases"/>
    <property type="match status" value="1"/>
</dbReference>
<dbReference type="EMBL" id="MHQD01000001">
    <property type="protein sequence ID" value="OGZ97014.1"/>
    <property type="molecule type" value="Genomic_DNA"/>
</dbReference>
<dbReference type="Pfam" id="PF08241">
    <property type="entry name" value="Methyltransf_11"/>
    <property type="match status" value="1"/>
</dbReference>
<name>A0A1G2KC12_9BACT</name>